<dbReference type="PANTHER" id="PTHR11715:SF3">
    <property type="entry name" value="GLYCINE CLEAVAGE SYSTEM H PROTEIN-RELATED"/>
    <property type="match status" value="1"/>
</dbReference>
<organism evidence="3 4">
    <name type="scientific">Cyphomyrmex costatus</name>
    <dbReference type="NCBI Taxonomy" id="456900"/>
    <lineage>
        <taxon>Eukaryota</taxon>
        <taxon>Metazoa</taxon>
        <taxon>Ecdysozoa</taxon>
        <taxon>Arthropoda</taxon>
        <taxon>Hexapoda</taxon>
        <taxon>Insecta</taxon>
        <taxon>Pterygota</taxon>
        <taxon>Neoptera</taxon>
        <taxon>Endopterygota</taxon>
        <taxon>Hymenoptera</taxon>
        <taxon>Apocrita</taxon>
        <taxon>Aculeata</taxon>
        <taxon>Formicoidea</taxon>
        <taxon>Formicidae</taxon>
        <taxon>Myrmicinae</taxon>
        <taxon>Cyphomyrmex</taxon>
    </lineage>
</organism>
<dbReference type="InterPro" id="IPR002930">
    <property type="entry name" value="GCV_H"/>
</dbReference>
<dbReference type="EMBL" id="LKEX01007513">
    <property type="protein sequence ID" value="KYN49986.1"/>
    <property type="molecule type" value="Genomic_DNA"/>
</dbReference>
<gene>
    <name evidence="3" type="ORF">ALC62_00013</name>
</gene>
<reference evidence="3 4" key="1">
    <citation type="submission" date="2016-03" db="EMBL/GenBank/DDBJ databases">
        <title>Cyphomyrmex costatus WGS genome.</title>
        <authorList>
            <person name="Nygaard S."/>
            <person name="Hu H."/>
            <person name="Boomsma J."/>
            <person name="Zhang G."/>
        </authorList>
    </citation>
    <scope>NUCLEOTIDE SEQUENCE [LARGE SCALE GENOMIC DNA]</scope>
    <source>
        <strain evidence="3">MS0001</strain>
        <tissue evidence="3">Whole body</tissue>
    </source>
</reference>
<dbReference type="PANTHER" id="PTHR11715">
    <property type="entry name" value="GLYCINE CLEAVAGE SYSTEM H PROTEIN"/>
    <property type="match status" value="1"/>
</dbReference>
<protein>
    <recommendedName>
        <fullName evidence="1">Glycine cleavage system H protein, mitochondrial</fullName>
    </recommendedName>
</protein>
<keyword evidence="4" id="KW-1185">Reference proteome</keyword>
<dbReference type="Proteomes" id="UP000078542">
    <property type="component" value="Unassembled WGS sequence"/>
</dbReference>
<dbReference type="GO" id="GO:0009249">
    <property type="term" value="P:protein lipoylation"/>
    <property type="evidence" value="ECO:0007669"/>
    <property type="project" value="TreeGrafter"/>
</dbReference>
<dbReference type="Gene3D" id="2.40.50.100">
    <property type="match status" value="1"/>
</dbReference>
<proteinExistence type="predicted"/>
<evidence type="ECO:0000256" key="1">
    <source>
        <dbReference type="ARBA" id="ARBA00018130"/>
    </source>
</evidence>
<dbReference type="InterPro" id="IPR000089">
    <property type="entry name" value="Biotin_lipoyl"/>
</dbReference>
<accession>A0A151K1G4</accession>
<dbReference type="AlphaFoldDB" id="A0A151K1G4"/>
<dbReference type="SUPFAM" id="SSF51230">
    <property type="entry name" value="Single hybrid motif"/>
    <property type="match status" value="1"/>
</dbReference>
<dbReference type="STRING" id="456900.A0A151K1G4"/>
<name>A0A151K1G4_9HYME</name>
<dbReference type="GO" id="GO:0005829">
    <property type="term" value="C:cytosol"/>
    <property type="evidence" value="ECO:0007669"/>
    <property type="project" value="TreeGrafter"/>
</dbReference>
<evidence type="ECO:0000259" key="2">
    <source>
        <dbReference type="PROSITE" id="PS50968"/>
    </source>
</evidence>
<evidence type="ECO:0000313" key="3">
    <source>
        <dbReference type="EMBL" id="KYN49986.1"/>
    </source>
</evidence>
<feature type="non-terminal residue" evidence="3">
    <location>
        <position position="1"/>
    </location>
</feature>
<dbReference type="Pfam" id="PF01597">
    <property type="entry name" value="GCV_H"/>
    <property type="match status" value="1"/>
</dbReference>
<comment type="caution">
    <text evidence="3">The sequence shown here is derived from an EMBL/GenBank/DDBJ whole genome shotgun (WGS) entry which is preliminary data.</text>
</comment>
<sequence>LPDVSDRVAASSVVGELESTRAVSDLFSPVDGEVIVRNDALDGNPETINSDPYGEGWLFKVRLVTDDAGDGLLSAAEYGTLTTT</sequence>
<dbReference type="CDD" id="cd06848">
    <property type="entry name" value="GCS_H"/>
    <property type="match status" value="1"/>
</dbReference>
<feature type="domain" description="Lipoyl-binding" evidence="2">
    <location>
        <begin position="1"/>
        <end position="62"/>
    </location>
</feature>
<evidence type="ECO:0000313" key="4">
    <source>
        <dbReference type="Proteomes" id="UP000078542"/>
    </source>
</evidence>
<dbReference type="PROSITE" id="PS50968">
    <property type="entry name" value="BIOTINYL_LIPOYL"/>
    <property type="match status" value="1"/>
</dbReference>
<dbReference type="InterPro" id="IPR033753">
    <property type="entry name" value="GCV_H/Fam206"/>
</dbReference>
<dbReference type="GO" id="GO:0005960">
    <property type="term" value="C:glycine cleavage complex"/>
    <property type="evidence" value="ECO:0007669"/>
    <property type="project" value="InterPro"/>
</dbReference>
<dbReference type="InterPro" id="IPR011053">
    <property type="entry name" value="Single_hybrid_motif"/>
</dbReference>
<dbReference type="GO" id="GO:0019464">
    <property type="term" value="P:glycine decarboxylation via glycine cleavage system"/>
    <property type="evidence" value="ECO:0007669"/>
    <property type="project" value="InterPro"/>
</dbReference>